<reference evidence="3 4" key="1">
    <citation type="submission" date="2016-04" db="EMBL/GenBank/DDBJ databases">
        <title>Comparative Genomics and Epigenetics of Sporosarcina ureae.</title>
        <authorList>
            <person name="Oliver A.S."/>
            <person name="Cooper K.K."/>
        </authorList>
    </citation>
    <scope>NUCLEOTIDE SEQUENCE [LARGE SCALE GENOMIC DNA]</scope>
    <source>
        <strain evidence="3 4">S204</strain>
    </source>
</reference>
<gene>
    <name evidence="3" type="ORF">SporoS204_03755</name>
</gene>
<accession>A0ABN4YKE0</accession>
<feature type="compositionally biased region" description="Basic and acidic residues" evidence="1">
    <location>
        <begin position="137"/>
        <end position="153"/>
    </location>
</feature>
<sequence>MKRFGMFVMSTAMIGILAGCGQDEKVPTEAVLPEPIEVELTVPEQGNVDEPVTITTLVTQGEEYVDDASEVEYEIWEEGKKEDSILVETTNDKEGIYSAENTFETDGLYHVQVHVTARGMHVMPEKQIQIGEATQQPDEHESAQEGQHHEHGDGVEGLSIHFVQPEEAKATTDTELMTHAQLDGEAIKAQVRYEIISADKETTWVDTDESKPGEYTANYQFPKAGSYQVIIHIENEDIHEHEEHTVEVK</sequence>
<dbReference type="PROSITE" id="PS51257">
    <property type="entry name" value="PROKAR_LIPOPROTEIN"/>
    <property type="match status" value="1"/>
</dbReference>
<evidence type="ECO:0000259" key="2">
    <source>
        <dbReference type="Pfam" id="PF13115"/>
    </source>
</evidence>
<evidence type="ECO:0000313" key="3">
    <source>
        <dbReference type="EMBL" id="ARF13374.1"/>
    </source>
</evidence>
<dbReference type="Pfam" id="PF13115">
    <property type="entry name" value="YtkA"/>
    <property type="match status" value="2"/>
</dbReference>
<organism evidence="3 4">
    <name type="scientific">Sporosarcina ureae</name>
    <dbReference type="NCBI Taxonomy" id="1571"/>
    <lineage>
        <taxon>Bacteria</taxon>
        <taxon>Bacillati</taxon>
        <taxon>Bacillota</taxon>
        <taxon>Bacilli</taxon>
        <taxon>Bacillales</taxon>
        <taxon>Caryophanaceae</taxon>
        <taxon>Sporosarcina</taxon>
    </lineage>
</organism>
<keyword evidence="4" id="KW-1185">Reference proteome</keyword>
<protein>
    <recommendedName>
        <fullName evidence="2">YtkA-like domain-containing protein</fullName>
    </recommendedName>
</protein>
<dbReference type="EMBL" id="CP015108">
    <property type="protein sequence ID" value="ARF13374.1"/>
    <property type="molecule type" value="Genomic_DNA"/>
</dbReference>
<name>A0ABN4YKE0_SPOUR</name>
<proteinExistence type="predicted"/>
<evidence type="ECO:0000256" key="1">
    <source>
        <dbReference type="SAM" id="MobiDB-lite"/>
    </source>
</evidence>
<feature type="domain" description="YtkA-like" evidence="2">
    <location>
        <begin position="155"/>
        <end position="232"/>
    </location>
</feature>
<dbReference type="Proteomes" id="UP000192486">
    <property type="component" value="Chromosome"/>
</dbReference>
<dbReference type="InterPro" id="IPR032693">
    <property type="entry name" value="YtkA-like_dom"/>
</dbReference>
<feature type="region of interest" description="Disordered" evidence="1">
    <location>
        <begin position="132"/>
        <end position="153"/>
    </location>
</feature>
<dbReference type="RefSeq" id="WP_029052763.1">
    <property type="nucleotide sequence ID" value="NZ_CP015108.1"/>
</dbReference>
<feature type="domain" description="YtkA-like" evidence="2">
    <location>
        <begin position="34"/>
        <end position="114"/>
    </location>
</feature>
<evidence type="ECO:0000313" key="4">
    <source>
        <dbReference type="Proteomes" id="UP000192486"/>
    </source>
</evidence>